<dbReference type="NCBIfam" id="TIGR00621">
    <property type="entry name" value="ssb"/>
    <property type="match status" value="1"/>
</dbReference>
<evidence type="ECO:0000313" key="5">
    <source>
        <dbReference type="Proteomes" id="UP000751224"/>
    </source>
</evidence>
<dbReference type="Proteomes" id="UP000751224">
    <property type="component" value="Unassembled WGS sequence"/>
</dbReference>
<proteinExistence type="inferred from homology"/>
<dbReference type="RefSeq" id="WP_303887484.1">
    <property type="nucleotide sequence ID" value="NZ_JAGZCC010000041.1"/>
</dbReference>
<dbReference type="EMBL" id="JAGZCC010000041">
    <property type="protein sequence ID" value="MBS5588607.1"/>
    <property type="molecule type" value="Genomic_DNA"/>
</dbReference>
<accession>A0A943I4E4</accession>
<dbReference type="PANTHER" id="PTHR10302">
    <property type="entry name" value="SINGLE-STRANDED DNA-BINDING PROTEIN"/>
    <property type="match status" value="1"/>
</dbReference>
<evidence type="ECO:0000256" key="2">
    <source>
        <dbReference type="HAMAP-Rule" id="MF_00984"/>
    </source>
</evidence>
<organism evidence="4 5">
    <name type="scientific">Thomasclavelia spiroformis</name>
    <dbReference type="NCBI Taxonomy" id="29348"/>
    <lineage>
        <taxon>Bacteria</taxon>
        <taxon>Bacillati</taxon>
        <taxon>Bacillota</taxon>
        <taxon>Erysipelotrichia</taxon>
        <taxon>Erysipelotrichales</taxon>
        <taxon>Coprobacillaceae</taxon>
        <taxon>Thomasclavelia</taxon>
    </lineage>
</organism>
<dbReference type="Gene3D" id="2.40.50.140">
    <property type="entry name" value="Nucleic acid-binding proteins"/>
    <property type="match status" value="1"/>
</dbReference>
<evidence type="ECO:0000256" key="3">
    <source>
        <dbReference type="PIRNR" id="PIRNR002070"/>
    </source>
</evidence>
<dbReference type="InterPro" id="IPR012340">
    <property type="entry name" value="NA-bd_OB-fold"/>
</dbReference>
<evidence type="ECO:0000313" key="4">
    <source>
        <dbReference type="EMBL" id="MBS5588607.1"/>
    </source>
</evidence>
<reference evidence="4" key="1">
    <citation type="submission" date="2021-02" db="EMBL/GenBank/DDBJ databases">
        <title>Infant gut strain persistence is associated with maternal origin, phylogeny, and functional potential including surface adhesion and iron acquisition.</title>
        <authorList>
            <person name="Lou Y.C."/>
        </authorList>
    </citation>
    <scope>NUCLEOTIDE SEQUENCE</scope>
    <source>
        <strain evidence="4">L3_108_000G1_dasL3_108_000G1_metabat.metabat.11</strain>
    </source>
</reference>
<dbReference type="AlphaFoldDB" id="A0A943I4E4"/>
<dbReference type="GO" id="GO:0009295">
    <property type="term" value="C:nucleoid"/>
    <property type="evidence" value="ECO:0007669"/>
    <property type="project" value="TreeGrafter"/>
</dbReference>
<sequence>MINRVVLVGRMTRDPELRRTPQGDAVTSFTLAVNRNYTSRDGQQQADFINCVVWRKPAENVERYCSKGSLVGVEGRIQTRSYDNSQGQKVYVVEVICDSVQFLETRAARERNQFQSQPQMQQNNDNFYDMKTVELEKEFDNSFNTYDIMEDDIQF</sequence>
<dbReference type="FunFam" id="2.40.50.140:FF:000084">
    <property type="entry name" value="Single-stranded DNA-binding protein"/>
    <property type="match status" value="1"/>
</dbReference>
<dbReference type="PANTHER" id="PTHR10302:SF27">
    <property type="entry name" value="SINGLE-STRANDED DNA-BINDING PROTEIN"/>
    <property type="match status" value="1"/>
</dbReference>
<dbReference type="GO" id="GO:0003697">
    <property type="term" value="F:single-stranded DNA binding"/>
    <property type="evidence" value="ECO:0007669"/>
    <property type="project" value="UniProtKB-UniRule"/>
</dbReference>
<name>A0A943I4E4_9FIRM</name>
<dbReference type="InterPro" id="IPR000424">
    <property type="entry name" value="Primosome_PriB/ssb"/>
</dbReference>
<dbReference type="Pfam" id="PF00436">
    <property type="entry name" value="SSB"/>
    <property type="match status" value="1"/>
</dbReference>
<gene>
    <name evidence="4" type="primary">ssb</name>
    <name evidence="4" type="ORF">KHX14_07290</name>
</gene>
<comment type="subunit">
    <text evidence="2">Homotetramer.</text>
</comment>
<comment type="caution">
    <text evidence="4">The sequence shown here is derived from an EMBL/GenBank/DDBJ whole genome shotgun (WGS) entry which is preliminary data.</text>
</comment>
<protein>
    <recommendedName>
        <fullName evidence="2 3">Single-stranded DNA-binding protein</fullName>
        <shortName evidence="2">SSB</shortName>
    </recommendedName>
</protein>
<dbReference type="SUPFAM" id="SSF50249">
    <property type="entry name" value="Nucleic acid-binding proteins"/>
    <property type="match status" value="1"/>
</dbReference>
<dbReference type="PIRSF" id="PIRSF002070">
    <property type="entry name" value="SSB"/>
    <property type="match status" value="1"/>
</dbReference>
<dbReference type="CDD" id="cd04496">
    <property type="entry name" value="SSB_OBF"/>
    <property type="match status" value="1"/>
</dbReference>
<dbReference type="HAMAP" id="MF_00984">
    <property type="entry name" value="SSB"/>
    <property type="match status" value="1"/>
</dbReference>
<keyword evidence="1 2" id="KW-0238">DNA-binding</keyword>
<evidence type="ECO:0000256" key="1">
    <source>
        <dbReference type="ARBA" id="ARBA00023125"/>
    </source>
</evidence>
<dbReference type="PROSITE" id="PS50935">
    <property type="entry name" value="SSB"/>
    <property type="match status" value="1"/>
</dbReference>
<dbReference type="GO" id="GO:0006260">
    <property type="term" value="P:DNA replication"/>
    <property type="evidence" value="ECO:0007669"/>
    <property type="project" value="InterPro"/>
</dbReference>
<comment type="caution">
    <text evidence="2">Lacks conserved residue(s) required for the propagation of feature annotation.</text>
</comment>
<dbReference type="InterPro" id="IPR011344">
    <property type="entry name" value="ssDNA-bd"/>
</dbReference>